<dbReference type="InterPro" id="IPR023076">
    <property type="entry name" value="HMG_CoA_Rdtase_CS"/>
</dbReference>
<dbReference type="InterPro" id="IPR023074">
    <property type="entry name" value="HMG_CoA_Rdtase_cat_sf"/>
</dbReference>
<dbReference type="PROSITE" id="PS00318">
    <property type="entry name" value="HMG_COA_REDUCTASE_2"/>
    <property type="match status" value="1"/>
</dbReference>
<proteinExistence type="inferred from homology"/>
<dbReference type="SUPFAM" id="SSF56542">
    <property type="entry name" value="Substrate-binding domain of HMG-CoA reductase"/>
    <property type="match status" value="1"/>
</dbReference>
<dbReference type="PROSITE" id="PS50065">
    <property type="entry name" value="HMG_COA_REDUCTASE_4"/>
    <property type="match status" value="1"/>
</dbReference>
<evidence type="ECO:0000256" key="2">
    <source>
        <dbReference type="ARBA" id="ARBA00012999"/>
    </source>
</evidence>
<dbReference type="Pfam" id="PF00368">
    <property type="entry name" value="HMG-CoA_red"/>
    <property type="match status" value="1"/>
</dbReference>
<keyword evidence="4" id="KW-0560">Oxidoreductase</keyword>
<dbReference type="SUPFAM" id="SSF55035">
    <property type="entry name" value="NAD-binding domain of HMG-CoA reductase"/>
    <property type="match status" value="1"/>
</dbReference>
<protein>
    <recommendedName>
        <fullName evidence="2">hydroxymethylglutaryl-CoA reductase (NADPH)</fullName>
        <ecNumber evidence="2">1.1.1.34</ecNumber>
    </recommendedName>
</protein>
<accession>A0A9P4WGV5</accession>
<dbReference type="InterPro" id="IPR009023">
    <property type="entry name" value="HMG_CoA_Rdtase_NAD(P)-bd_sf"/>
</dbReference>
<evidence type="ECO:0000256" key="3">
    <source>
        <dbReference type="ARBA" id="ARBA00022857"/>
    </source>
</evidence>
<dbReference type="AlphaFoldDB" id="A0A9P4WGV5"/>
<dbReference type="InterPro" id="IPR009029">
    <property type="entry name" value="HMG_CoA_Rdtase_sub-bd_dom_sf"/>
</dbReference>
<gene>
    <name evidence="5" type="ORF">E8E12_002898</name>
</gene>
<reference evidence="5" key="1">
    <citation type="submission" date="2019-04" db="EMBL/GenBank/DDBJ databases">
        <title>Sequencing of skin fungus with MAO and IRED activity.</title>
        <authorList>
            <person name="Marsaioli A.J."/>
            <person name="Bonatto J.M.C."/>
            <person name="Reis Junior O."/>
        </authorList>
    </citation>
    <scope>NUCLEOTIDE SEQUENCE</scope>
    <source>
        <strain evidence="5">28M1</strain>
    </source>
</reference>
<evidence type="ECO:0000313" key="6">
    <source>
        <dbReference type="Proteomes" id="UP000758155"/>
    </source>
</evidence>
<dbReference type="PANTHER" id="PTHR10572">
    <property type="entry name" value="3-HYDROXY-3-METHYLGLUTARYL-COENZYME A REDUCTASE"/>
    <property type="match status" value="1"/>
</dbReference>
<evidence type="ECO:0000256" key="1">
    <source>
        <dbReference type="ARBA" id="ARBA00007661"/>
    </source>
</evidence>
<dbReference type="InterPro" id="IPR002202">
    <property type="entry name" value="HMG_CoA_Rdtase"/>
</dbReference>
<dbReference type="PANTHER" id="PTHR10572:SF24">
    <property type="entry name" value="3-HYDROXY-3-METHYLGLUTARYL-COENZYME A REDUCTASE"/>
    <property type="match status" value="1"/>
</dbReference>
<comment type="similarity">
    <text evidence="1">Belongs to the HMG-CoA reductase family.</text>
</comment>
<name>A0A9P4WGV5_9PLEO</name>
<keyword evidence="6" id="KW-1185">Reference proteome</keyword>
<evidence type="ECO:0000313" key="5">
    <source>
        <dbReference type="EMBL" id="KAF3032107.1"/>
    </source>
</evidence>
<dbReference type="CDD" id="cd00643">
    <property type="entry name" value="HMG-CoA_reductase_classI"/>
    <property type="match status" value="1"/>
</dbReference>
<dbReference type="EMBL" id="SWKV01000110">
    <property type="protein sequence ID" value="KAF3032107.1"/>
    <property type="molecule type" value="Genomic_DNA"/>
</dbReference>
<comment type="caution">
    <text evidence="5">The sequence shown here is derived from an EMBL/GenBank/DDBJ whole genome shotgun (WGS) entry which is preliminary data.</text>
</comment>
<dbReference type="GO" id="GO:0015936">
    <property type="term" value="P:coenzyme A metabolic process"/>
    <property type="evidence" value="ECO:0007669"/>
    <property type="project" value="InterPro"/>
</dbReference>
<dbReference type="InterPro" id="IPR004554">
    <property type="entry name" value="HMG_CoA_Rdtase_eu_arc"/>
</dbReference>
<dbReference type="Gene3D" id="3.30.70.420">
    <property type="entry name" value="Hydroxymethylglutaryl-CoA reductase, class I/II, NAD/NADP-binding domain"/>
    <property type="match status" value="1"/>
</dbReference>
<dbReference type="EC" id="1.1.1.34" evidence="2"/>
<dbReference type="GO" id="GO:0008299">
    <property type="term" value="P:isoprenoid biosynthetic process"/>
    <property type="evidence" value="ECO:0007669"/>
    <property type="project" value="InterPro"/>
</dbReference>
<dbReference type="Proteomes" id="UP000758155">
    <property type="component" value="Unassembled WGS sequence"/>
</dbReference>
<dbReference type="OrthoDB" id="310654at2759"/>
<evidence type="ECO:0000256" key="4">
    <source>
        <dbReference type="ARBA" id="ARBA00023002"/>
    </source>
</evidence>
<keyword evidence="3" id="KW-0521">NADP</keyword>
<dbReference type="GO" id="GO:0004420">
    <property type="term" value="F:hydroxymethylglutaryl-CoA reductase (NADPH) activity"/>
    <property type="evidence" value="ECO:0007669"/>
    <property type="project" value="UniProtKB-EC"/>
</dbReference>
<organism evidence="5 6">
    <name type="scientific">Didymella heteroderae</name>
    <dbReference type="NCBI Taxonomy" id="1769908"/>
    <lineage>
        <taxon>Eukaryota</taxon>
        <taxon>Fungi</taxon>
        <taxon>Dikarya</taxon>
        <taxon>Ascomycota</taxon>
        <taxon>Pezizomycotina</taxon>
        <taxon>Dothideomycetes</taxon>
        <taxon>Pleosporomycetidae</taxon>
        <taxon>Pleosporales</taxon>
        <taxon>Pleosporineae</taxon>
        <taxon>Didymellaceae</taxon>
        <taxon>Didymella</taxon>
    </lineage>
</organism>
<dbReference type="PRINTS" id="PR00071">
    <property type="entry name" value="HMGCOARDTASE"/>
</dbReference>
<sequence>MTIAVHRTEKFHSLLDRLPHMQALKNENDKVNIENFVGYVKVPVGLAGPLRIKGSEHTDDEFFAPLATVEPTLVASCSRGSKALHRCGGVHFRTLDEGMSRAPVFVFVDTADAVAFAELLPSLYKQFARDAESTSRYARLQKLTPHIIGSNVHVHFSYFCGDAAGQNMVTIATQQVCDRFIVSATARELRVQDIIIEGQMASDKKPSWGNVKEPRGVQVIVWAMLNDAVCQEILGCTTERLHRAILMLKEGGIRNGQFGCNINTANIVAAMFISCGQDAASVAEGSWSHLTPEYDWTTKDLRLSMFFPSLPVGVVGGGTYYAAQQESLQLLDCQGPGGKRRLAGLIGAFALALDVSTIAAIANNTFAKSHAALARGETRISNCVLASPKL</sequence>
<dbReference type="Gene3D" id="3.90.770.10">
    <property type="entry name" value="3-hydroxy-3-methylglutaryl-coenzyme A Reductase, Chain A, domain 2"/>
    <property type="match status" value="1"/>
</dbReference>